<protein>
    <recommendedName>
        <fullName evidence="1">DUF397 domain-containing protein</fullName>
    </recommendedName>
</protein>
<dbReference type="Pfam" id="PF04149">
    <property type="entry name" value="DUF397"/>
    <property type="match status" value="1"/>
</dbReference>
<keyword evidence="3" id="KW-1185">Reference proteome</keyword>
<sequence length="84" mass="9355">MIDTNRLYATDLPEAQWFNSSFSDGGEQCVEVADTRPTRGFVALRDSKDPNGPALAFTEAAVHCLPAVRSRRLHLHRLIRPPHG</sequence>
<accession>A0A1E5Q0H8</accession>
<dbReference type="RefSeq" id="WP_069923495.1">
    <property type="nucleotide sequence ID" value="NZ_MEHK01000001.1"/>
</dbReference>
<organism evidence="2 3">
    <name type="scientific">Streptomyces subrutilus</name>
    <dbReference type="NCBI Taxonomy" id="36818"/>
    <lineage>
        <taxon>Bacteria</taxon>
        <taxon>Bacillati</taxon>
        <taxon>Actinomycetota</taxon>
        <taxon>Actinomycetes</taxon>
        <taxon>Kitasatosporales</taxon>
        <taxon>Streptomycetaceae</taxon>
        <taxon>Streptomyces</taxon>
    </lineage>
</organism>
<evidence type="ECO:0000259" key="1">
    <source>
        <dbReference type="Pfam" id="PF04149"/>
    </source>
</evidence>
<dbReference type="InterPro" id="IPR007278">
    <property type="entry name" value="DUF397"/>
</dbReference>
<dbReference type="AlphaFoldDB" id="A0A1E5Q0H8"/>
<evidence type="ECO:0000313" key="2">
    <source>
        <dbReference type="EMBL" id="OEJ35309.1"/>
    </source>
</evidence>
<feature type="domain" description="DUF397" evidence="1">
    <location>
        <begin position="15"/>
        <end position="63"/>
    </location>
</feature>
<comment type="caution">
    <text evidence="2">The sequence shown here is derived from an EMBL/GenBank/DDBJ whole genome shotgun (WGS) entry which is preliminary data.</text>
</comment>
<evidence type="ECO:0000313" key="3">
    <source>
        <dbReference type="Proteomes" id="UP000095705"/>
    </source>
</evidence>
<dbReference type="Proteomes" id="UP000095705">
    <property type="component" value="Unassembled WGS sequence"/>
</dbReference>
<dbReference type="EMBL" id="MEHK01000001">
    <property type="protein sequence ID" value="OEJ35309.1"/>
    <property type="molecule type" value="Genomic_DNA"/>
</dbReference>
<gene>
    <name evidence="2" type="ORF">BGK67_32045</name>
</gene>
<reference evidence="2 3" key="1">
    <citation type="submission" date="2016-08" db="EMBL/GenBank/DDBJ databases">
        <title>The complete genome of Streptomyces subrutilus 10-1-1.</title>
        <authorList>
            <person name="Chen X."/>
        </authorList>
    </citation>
    <scope>NUCLEOTIDE SEQUENCE [LARGE SCALE GENOMIC DNA]</scope>
    <source>
        <strain evidence="2 3">10-1-1</strain>
    </source>
</reference>
<proteinExistence type="predicted"/>
<dbReference type="OrthoDB" id="4327960at2"/>
<name>A0A1E5Q0H8_9ACTN</name>